<accession>A0A846TUQ5</accession>
<dbReference type="GO" id="GO:0000160">
    <property type="term" value="P:phosphorelay signal transduction system"/>
    <property type="evidence" value="ECO:0007669"/>
    <property type="project" value="UniProtKB-KW"/>
</dbReference>
<evidence type="ECO:0000259" key="12">
    <source>
        <dbReference type="PROSITE" id="PS50885"/>
    </source>
</evidence>
<gene>
    <name evidence="13" type="ORF">GTW58_11695</name>
</gene>
<dbReference type="CDD" id="cd06225">
    <property type="entry name" value="HAMP"/>
    <property type="match status" value="1"/>
</dbReference>
<feature type="region of interest" description="Disordered" evidence="10">
    <location>
        <begin position="1"/>
        <end position="27"/>
    </location>
</feature>
<keyword evidence="11" id="KW-0472">Membrane</keyword>
<keyword evidence="6 11" id="KW-0812">Transmembrane</keyword>
<dbReference type="RefSeq" id="WP_119933623.1">
    <property type="nucleotide sequence ID" value="NZ_JAAVUN010000032.1"/>
</dbReference>
<evidence type="ECO:0000313" key="13">
    <source>
        <dbReference type="EMBL" id="NKE10579.1"/>
    </source>
</evidence>
<dbReference type="Gene3D" id="3.30.565.10">
    <property type="entry name" value="Histidine kinase-like ATPase, C-terminal domain"/>
    <property type="match status" value="1"/>
</dbReference>
<feature type="domain" description="HAMP" evidence="12">
    <location>
        <begin position="219"/>
        <end position="271"/>
    </location>
</feature>
<dbReference type="InterPro" id="IPR003660">
    <property type="entry name" value="HAMP_dom"/>
</dbReference>
<dbReference type="GO" id="GO:0004673">
    <property type="term" value="F:protein histidine kinase activity"/>
    <property type="evidence" value="ECO:0007669"/>
    <property type="project" value="UniProtKB-EC"/>
</dbReference>
<dbReference type="Proteomes" id="UP000521379">
    <property type="component" value="Unassembled WGS sequence"/>
</dbReference>
<feature type="region of interest" description="Disordered" evidence="10">
    <location>
        <begin position="533"/>
        <end position="558"/>
    </location>
</feature>
<name>A0A846TUQ5_9MICC</name>
<evidence type="ECO:0000256" key="5">
    <source>
        <dbReference type="ARBA" id="ARBA00022679"/>
    </source>
</evidence>
<dbReference type="AlphaFoldDB" id="A0A846TUQ5"/>
<evidence type="ECO:0000256" key="8">
    <source>
        <dbReference type="ARBA" id="ARBA00022989"/>
    </source>
</evidence>
<keyword evidence="8 11" id="KW-1133">Transmembrane helix</keyword>
<dbReference type="PANTHER" id="PTHR45436:SF5">
    <property type="entry name" value="SENSOR HISTIDINE KINASE TRCS"/>
    <property type="match status" value="1"/>
</dbReference>
<dbReference type="PROSITE" id="PS50885">
    <property type="entry name" value="HAMP"/>
    <property type="match status" value="1"/>
</dbReference>
<protein>
    <recommendedName>
        <fullName evidence="3">histidine kinase</fullName>
        <ecNumber evidence="3">2.7.13.3</ecNumber>
    </recommendedName>
</protein>
<evidence type="ECO:0000256" key="4">
    <source>
        <dbReference type="ARBA" id="ARBA00022553"/>
    </source>
</evidence>
<sequence>MNTAKPIGPTPTANPAQAATAKPTETRGSRVSARWRIVGWMVLTTAIVLLAIVASMRSILMGQVAQAANEGIVQEVDEFRTFVGEGVDPTTAEPFTSETELMERYLSRQTPATHEAFIAVTDERIMFLDNAADDAGELLAQDNAEVERLMTAAAASGVDETEYGTMRWGRAETEGGSALLVLQFTDPAQEQVNQQTFILEAVATGGLVLTAAIAWFVAGQILLPVRRISELATAIDDQDLSARIPVEGRDDIARAAHSVNGMLDRLEYAYGRQRHFVAEARVHLNRPLDKSLRALETASGEGPSTARSSLWEMRRTLGDLALLADAQTPGFLRRKQVSVPAMLVQVLQEATRLSPQHEWTLHEVPETTANLDRDAVQAALLQLARNAADHTQTGEEITLAGVVLDPENTGRHADSVVPDAAEASVLPGTVLRVSVSNQGDPLAPESVRAMVEDYRSAAQEDIGETEPSTRTSSIHIGPGAPMEQANGNGDQDRVLGMGLGLAVARSVADAHHGSLWVTSDPSGLTTVGLDLPLDGDAPTEATSQAHQAQVADAMETDR</sequence>
<dbReference type="SUPFAM" id="SSF55874">
    <property type="entry name" value="ATPase domain of HSP90 chaperone/DNA topoisomerase II/histidine kinase"/>
    <property type="match status" value="1"/>
</dbReference>
<feature type="compositionally biased region" description="Low complexity" evidence="10">
    <location>
        <begin position="10"/>
        <end position="23"/>
    </location>
</feature>
<evidence type="ECO:0000256" key="6">
    <source>
        <dbReference type="ARBA" id="ARBA00022692"/>
    </source>
</evidence>
<comment type="catalytic activity">
    <reaction evidence="1">
        <text>ATP + protein L-histidine = ADP + protein N-phospho-L-histidine.</text>
        <dbReference type="EC" id="2.7.13.3"/>
    </reaction>
</comment>
<organism evidence="13 14">
    <name type="scientific">Kocuria subflava</name>
    <dbReference type="NCBI Taxonomy" id="1736139"/>
    <lineage>
        <taxon>Bacteria</taxon>
        <taxon>Bacillati</taxon>
        <taxon>Actinomycetota</taxon>
        <taxon>Actinomycetes</taxon>
        <taxon>Micrococcales</taxon>
        <taxon>Micrococcaceae</taxon>
        <taxon>Kocuria</taxon>
    </lineage>
</organism>
<reference evidence="13 14" key="1">
    <citation type="submission" date="2020-02" db="EMBL/GenBank/DDBJ databases">
        <authorList>
            <person name="Sun Q."/>
        </authorList>
    </citation>
    <scope>NUCLEOTIDE SEQUENCE [LARGE SCALE GENOMIC DNA]</scope>
    <source>
        <strain evidence="13 14">YIM 13062</strain>
    </source>
</reference>
<dbReference type="SMART" id="SM00304">
    <property type="entry name" value="HAMP"/>
    <property type="match status" value="1"/>
</dbReference>
<dbReference type="InterPro" id="IPR036890">
    <property type="entry name" value="HATPase_C_sf"/>
</dbReference>
<evidence type="ECO:0000256" key="3">
    <source>
        <dbReference type="ARBA" id="ARBA00012438"/>
    </source>
</evidence>
<dbReference type="PANTHER" id="PTHR45436">
    <property type="entry name" value="SENSOR HISTIDINE KINASE YKOH"/>
    <property type="match status" value="1"/>
</dbReference>
<feature type="region of interest" description="Disordered" evidence="10">
    <location>
        <begin position="459"/>
        <end position="487"/>
    </location>
</feature>
<dbReference type="Pfam" id="PF02518">
    <property type="entry name" value="HATPase_c"/>
    <property type="match status" value="1"/>
</dbReference>
<feature type="transmembrane region" description="Helical" evidence="11">
    <location>
        <begin position="197"/>
        <end position="218"/>
    </location>
</feature>
<evidence type="ECO:0000256" key="10">
    <source>
        <dbReference type="SAM" id="MobiDB-lite"/>
    </source>
</evidence>
<evidence type="ECO:0000256" key="7">
    <source>
        <dbReference type="ARBA" id="ARBA00022777"/>
    </source>
</evidence>
<proteinExistence type="predicted"/>
<keyword evidence="4" id="KW-0597">Phosphoprotein</keyword>
<keyword evidence="5" id="KW-0808">Transferase</keyword>
<comment type="subcellular location">
    <subcellularLocation>
        <location evidence="2">Membrane</location>
    </subcellularLocation>
</comment>
<feature type="transmembrane region" description="Helical" evidence="11">
    <location>
        <begin position="37"/>
        <end position="56"/>
    </location>
</feature>
<keyword evidence="14" id="KW-1185">Reference proteome</keyword>
<evidence type="ECO:0000256" key="11">
    <source>
        <dbReference type="SAM" id="Phobius"/>
    </source>
</evidence>
<dbReference type="EC" id="2.7.13.3" evidence="3"/>
<evidence type="ECO:0000256" key="9">
    <source>
        <dbReference type="ARBA" id="ARBA00023012"/>
    </source>
</evidence>
<evidence type="ECO:0000256" key="2">
    <source>
        <dbReference type="ARBA" id="ARBA00004370"/>
    </source>
</evidence>
<evidence type="ECO:0000256" key="1">
    <source>
        <dbReference type="ARBA" id="ARBA00000085"/>
    </source>
</evidence>
<dbReference type="Gene3D" id="6.10.340.10">
    <property type="match status" value="1"/>
</dbReference>
<keyword evidence="7" id="KW-0418">Kinase</keyword>
<dbReference type="SMART" id="SM00387">
    <property type="entry name" value="HATPase_c"/>
    <property type="match status" value="1"/>
</dbReference>
<evidence type="ECO:0000313" key="14">
    <source>
        <dbReference type="Proteomes" id="UP000521379"/>
    </source>
</evidence>
<dbReference type="InterPro" id="IPR050428">
    <property type="entry name" value="TCS_sensor_his_kinase"/>
</dbReference>
<dbReference type="SUPFAM" id="SSF158472">
    <property type="entry name" value="HAMP domain-like"/>
    <property type="match status" value="1"/>
</dbReference>
<comment type="caution">
    <text evidence="13">The sequence shown here is derived from an EMBL/GenBank/DDBJ whole genome shotgun (WGS) entry which is preliminary data.</text>
</comment>
<keyword evidence="9" id="KW-0902">Two-component regulatory system</keyword>
<dbReference type="InterPro" id="IPR003594">
    <property type="entry name" value="HATPase_dom"/>
</dbReference>
<dbReference type="EMBL" id="JAAVUN010000032">
    <property type="protein sequence ID" value="NKE10579.1"/>
    <property type="molecule type" value="Genomic_DNA"/>
</dbReference>
<dbReference type="GO" id="GO:0005886">
    <property type="term" value="C:plasma membrane"/>
    <property type="evidence" value="ECO:0007669"/>
    <property type="project" value="TreeGrafter"/>
</dbReference>
<dbReference type="Pfam" id="PF00672">
    <property type="entry name" value="HAMP"/>
    <property type="match status" value="1"/>
</dbReference>